<comment type="caution">
    <text evidence="3">The sequence shown here is derived from an EMBL/GenBank/DDBJ whole genome shotgun (WGS) entry which is preliminary data.</text>
</comment>
<evidence type="ECO:0000259" key="2">
    <source>
        <dbReference type="Pfam" id="PF22890"/>
    </source>
</evidence>
<dbReference type="AlphaFoldDB" id="A0AAU9LDR7"/>
<dbReference type="Pfam" id="PF22890">
    <property type="entry name" value="TPR_EMC2"/>
    <property type="match status" value="1"/>
</dbReference>
<reference evidence="3 4" key="1">
    <citation type="submission" date="2022-01" db="EMBL/GenBank/DDBJ databases">
        <authorList>
            <person name="Xiong W."/>
            <person name="Schranz E."/>
        </authorList>
    </citation>
    <scope>NUCLEOTIDE SEQUENCE [LARGE SCALE GENOMIC DNA]</scope>
</reference>
<sequence length="89" mass="10186">MGMHSQNYHLIVLGALGVVLVPLIGSINILRYSWQIMMRGENLLKYKQAGFCYEELILSPPIIPIHHLAYADKTRFPKRSSKSECSRNK</sequence>
<accession>A0AAU9LDR7</accession>
<name>A0AAU9LDR7_9ASTR</name>
<evidence type="ECO:0000256" key="1">
    <source>
        <dbReference type="SAM" id="Phobius"/>
    </source>
</evidence>
<keyword evidence="4" id="KW-1185">Reference proteome</keyword>
<proteinExistence type="predicted"/>
<protein>
    <recommendedName>
        <fullName evidence="2">EMC2 TPR-like domain-containing protein</fullName>
    </recommendedName>
</protein>
<organism evidence="3 4">
    <name type="scientific">Lactuca virosa</name>
    <dbReference type="NCBI Taxonomy" id="75947"/>
    <lineage>
        <taxon>Eukaryota</taxon>
        <taxon>Viridiplantae</taxon>
        <taxon>Streptophyta</taxon>
        <taxon>Embryophyta</taxon>
        <taxon>Tracheophyta</taxon>
        <taxon>Spermatophyta</taxon>
        <taxon>Magnoliopsida</taxon>
        <taxon>eudicotyledons</taxon>
        <taxon>Gunneridae</taxon>
        <taxon>Pentapetalae</taxon>
        <taxon>asterids</taxon>
        <taxon>campanulids</taxon>
        <taxon>Asterales</taxon>
        <taxon>Asteraceae</taxon>
        <taxon>Cichorioideae</taxon>
        <taxon>Cichorieae</taxon>
        <taxon>Lactucinae</taxon>
        <taxon>Lactuca</taxon>
    </lineage>
</organism>
<feature type="domain" description="EMC2 TPR-like" evidence="2">
    <location>
        <begin position="43"/>
        <end position="75"/>
    </location>
</feature>
<dbReference type="Proteomes" id="UP001157418">
    <property type="component" value="Unassembled WGS sequence"/>
</dbReference>
<evidence type="ECO:0000313" key="4">
    <source>
        <dbReference type="Proteomes" id="UP001157418"/>
    </source>
</evidence>
<keyword evidence="1" id="KW-0812">Transmembrane</keyword>
<gene>
    <name evidence="3" type="ORF">LVIROSA_LOCUS564</name>
</gene>
<keyword evidence="1" id="KW-0472">Membrane</keyword>
<keyword evidence="1" id="KW-1133">Transmembrane helix</keyword>
<dbReference type="EMBL" id="CAKMRJ010000001">
    <property type="protein sequence ID" value="CAH1412555.1"/>
    <property type="molecule type" value="Genomic_DNA"/>
</dbReference>
<evidence type="ECO:0000313" key="3">
    <source>
        <dbReference type="EMBL" id="CAH1412555.1"/>
    </source>
</evidence>
<dbReference type="InterPro" id="IPR055217">
    <property type="entry name" value="TPR_EMC2"/>
</dbReference>
<feature type="transmembrane region" description="Helical" evidence="1">
    <location>
        <begin position="6"/>
        <end position="30"/>
    </location>
</feature>